<organism evidence="1 2">
    <name type="scientific">Nocardioides mesophilus</name>
    <dbReference type="NCBI Taxonomy" id="433659"/>
    <lineage>
        <taxon>Bacteria</taxon>
        <taxon>Bacillati</taxon>
        <taxon>Actinomycetota</taxon>
        <taxon>Actinomycetes</taxon>
        <taxon>Propionibacteriales</taxon>
        <taxon>Nocardioidaceae</taxon>
        <taxon>Nocardioides</taxon>
    </lineage>
</organism>
<keyword evidence="2" id="KW-1185">Reference proteome</keyword>
<dbReference type="KEGG" id="nmes:H9L09_05155"/>
<reference evidence="1 2" key="1">
    <citation type="submission" date="2020-08" db="EMBL/GenBank/DDBJ databases">
        <title>Genome sequence of Nocardioides mesophilus KACC 16243T.</title>
        <authorList>
            <person name="Hyun D.-W."/>
            <person name="Bae J.-W."/>
        </authorList>
    </citation>
    <scope>NUCLEOTIDE SEQUENCE [LARGE SCALE GENOMIC DNA]</scope>
    <source>
        <strain evidence="1 2">KACC 16243</strain>
    </source>
</reference>
<evidence type="ECO:0000313" key="1">
    <source>
        <dbReference type="EMBL" id="QNN53796.1"/>
    </source>
</evidence>
<dbReference type="RefSeq" id="WP_187579640.1">
    <property type="nucleotide sequence ID" value="NZ_CP060713.1"/>
</dbReference>
<dbReference type="SUPFAM" id="SSF160104">
    <property type="entry name" value="Acetoacetate decarboxylase-like"/>
    <property type="match status" value="1"/>
</dbReference>
<protein>
    <submittedName>
        <fullName evidence="1">Acetoacetate decarboxylase family protein</fullName>
    </submittedName>
</protein>
<proteinExistence type="predicted"/>
<dbReference type="AlphaFoldDB" id="A0A7G9RDX1"/>
<dbReference type="Pfam" id="PF06314">
    <property type="entry name" value="ADC"/>
    <property type="match status" value="1"/>
</dbReference>
<dbReference type="EMBL" id="CP060713">
    <property type="protein sequence ID" value="QNN53796.1"/>
    <property type="molecule type" value="Genomic_DNA"/>
</dbReference>
<gene>
    <name evidence="1" type="ORF">H9L09_05155</name>
</gene>
<dbReference type="Proteomes" id="UP000515947">
    <property type="component" value="Chromosome"/>
</dbReference>
<dbReference type="InterPro" id="IPR023375">
    <property type="entry name" value="ADC_dom_sf"/>
</dbReference>
<sequence length="297" mass="32480">MSRREFYHWREPRRHVSVGESRVSLPFFYHDNDVFISVHTASLEAVTAELPAEAICPVRWVDGRAMVAVTAFRYHAVTWTGGDGSTGSLVPYGEISVAAVVSVGESARALPLLRREQPGFVLHLPVTTAQARDGGRELWGFPKFVADMDFTEDPTFRRVELSEGGVPVLRLTERPAGPVLPDRRSMVAYSVLDGQLLETTVPVLGHVQARFGSGGGELELGRHQVADRLRALDLSPKPVAVFSYLSHRSILPAGRPIGTARPYAGYRGVDAPLGRFTVSYPGTPPLDQYAAVPVLQQ</sequence>
<name>A0A7G9RDX1_9ACTN</name>
<dbReference type="Gene3D" id="2.40.400.10">
    <property type="entry name" value="Acetoacetate decarboxylase-like"/>
    <property type="match status" value="1"/>
</dbReference>
<dbReference type="GO" id="GO:0016829">
    <property type="term" value="F:lyase activity"/>
    <property type="evidence" value="ECO:0007669"/>
    <property type="project" value="InterPro"/>
</dbReference>
<dbReference type="InterPro" id="IPR010451">
    <property type="entry name" value="Acetoacetate_decarboxylase"/>
</dbReference>
<evidence type="ECO:0000313" key="2">
    <source>
        <dbReference type="Proteomes" id="UP000515947"/>
    </source>
</evidence>
<accession>A0A7G9RDX1</accession>